<dbReference type="FunFam" id="3.40.50.80:FF:000001">
    <property type="entry name" value="NADPH--cytochrome P450 reductase 1"/>
    <property type="match status" value="1"/>
</dbReference>
<dbReference type="GO" id="GO:0010181">
    <property type="term" value="F:FMN binding"/>
    <property type="evidence" value="ECO:0007669"/>
    <property type="project" value="InterPro"/>
</dbReference>
<dbReference type="EMBL" id="JAMWBK010000005">
    <property type="protein sequence ID" value="KAJ8904518.1"/>
    <property type="molecule type" value="Genomic_DNA"/>
</dbReference>
<evidence type="ECO:0000313" key="11">
    <source>
        <dbReference type="EMBL" id="KAJ8904518.1"/>
    </source>
</evidence>
<evidence type="ECO:0000259" key="9">
    <source>
        <dbReference type="PROSITE" id="PS50902"/>
    </source>
</evidence>
<name>A0AAV8UPT2_9RHOD</name>
<keyword evidence="8" id="KW-1133">Transmembrane helix</keyword>
<dbReference type="PROSITE" id="PS51384">
    <property type="entry name" value="FAD_FR"/>
    <property type="match status" value="1"/>
</dbReference>
<keyword evidence="6" id="KW-0521">NADP</keyword>
<dbReference type="GO" id="GO:0005829">
    <property type="term" value="C:cytosol"/>
    <property type="evidence" value="ECO:0007669"/>
    <property type="project" value="TreeGrafter"/>
</dbReference>
<dbReference type="Gene3D" id="3.40.50.80">
    <property type="entry name" value="Nucleotide-binding domain of ferredoxin-NADP reductase (FNR) module"/>
    <property type="match status" value="1"/>
</dbReference>
<evidence type="ECO:0000313" key="12">
    <source>
        <dbReference type="Proteomes" id="UP001157974"/>
    </source>
</evidence>
<evidence type="ECO:0000256" key="6">
    <source>
        <dbReference type="ARBA" id="ARBA00022857"/>
    </source>
</evidence>
<dbReference type="GO" id="GO:0050660">
    <property type="term" value="F:flavin adenine dinucleotide binding"/>
    <property type="evidence" value="ECO:0007669"/>
    <property type="project" value="TreeGrafter"/>
</dbReference>
<feature type="domain" description="Flavodoxin-like" evidence="9">
    <location>
        <begin position="69"/>
        <end position="210"/>
    </location>
</feature>
<reference evidence="11 12" key="1">
    <citation type="journal article" date="2023" name="Nat. Commun.">
        <title>Origin of minicircular mitochondrial genomes in red algae.</title>
        <authorList>
            <person name="Lee Y."/>
            <person name="Cho C.H."/>
            <person name="Lee Y.M."/>
            <person name="Park S.I."/>
            <person name="Yang J.H."/>
            <person name="West J.A."/>
            <person name="Bhattacharya D."/>
            <person name="Yoon H.S."/>
        </authorList>
    </citation>
    <scope>NUCLEOTIDE SEQUENCE [LARGE SCALE GENOMIC DNA]</scope>
    <source>
        <strain evidence="11 12">CCMP1338</strain>
        <tissue evidence="11">Whole cell</tissue>
    </source>
</reference>
<keyword evidence="4" id="KW-0288">FMN</keyword>
<comment type="cofactor">
    <cofactor evidence="1">
        <name>FMN</name>
        <dbReference type="ChEBI" id="CHEBI:58210"/>
    </cofactor>
</comment>
<dbReference type="SUPFAM" id="SSF52218">
    <property type="entry name" value="Flavoproteins"/>
    <property type="match status" value="1"/>
</dbReference>
<comment type="caution">
    <text evidence="11">The sequence shown here is derived from an EMBL/GenBank/DDBJ whole genome shotgun (WGS) entry which is preliminary data.</text>
</comment>
<dbReference type="InterPro" id="IPR003097">
    <property type="entry name" value="CysJ-like_FAD-binding"/>
</dbReference>
<dbReference type="Pfam" id="PF00258">
    <property type="entry name" value="Flavodoxin_1"/>
    <property type="match status" value="1"/>
</dbReference>
<evidence type="ECO:0008006" key="13">
    <source>
        <dbReference type="Google" id="ProtNLM"/>
    </source>
</evidence>
<dbReference type="PANTHER" id="PTHR19384">
    <property type="entry name" value="NITRIC OXIDE SYNTHASE-RELATED"/>
    <property type="match status" value="1"/>
</dbReference>
<dbReference type="Pfam" id="PF00667">
    <property type="entry name" value="FAD_binding_1"/>
    <property type="match status" value="2"/>
</dbReference>
<dbReference type="SUPFAM" id="SSF63380">
    <property type="entry name" value="Riboflavin synthase domain-like"/>
    <property type="match status" value="1"/>
</dbReference>
<dbReference type="SUPFAM" id="SSF52343">
    <property type="entry name" value="Ferredoxin reductase-like, C-terminal NADP-linked domain"/>
    <property type="match status" value="1"/>
</dbReference>
<dbReference type="InterPro" id="IPR017927">
    <property type="entry name" value="FAD-bd_FR_type"/>
</dbReference>
<dbReference type="PRINTS" id="PR00371">
    <property type="entry name" value="FPNCR"/>
</dbReference>
<dbReference type="Gene3D" id="2.40.30.10">
    <property type="entry name" value="Translation factors"/>
    <property type="match status" value="1"/>
</dbReference>
<proteinExistence type="predicted"/>
<gene>
    <name evidence="11" type="ORF">NDN08_001036</name>
</gene>
<dbReference type="InterPro" id="IPR017938">
    <property type="entry name" value="Riboflavin_synthase-like_b-brl"/>
</dbReference>
<dbReference type="Gene3D" id="1.20.990.10">
    <property type="entry name" value="NADPH-cytochrome p450 Reductase, Chain A, domain 3"/>
    <property type="match status" value="1"/>
</dbReference>
<evidence type="ECO:0000259" key="10">
    <source>
        <dbReference type="PROSITE" id="PS51384"/>
    </source>
</evidence>
<accession>A0AAV8UPT2</accession>
<feature type="transmembrane region" description="Helical" evidence="8">
    <location>
        <begin position="6"/>
        <end position="24"/>
    </location>
</feature>
<keyword evidence="8" id="KW-0812">Transmembrane</keyword>
<dbReference type="Pfam" id="PF00175">
    <property type="entry name" value="NAD_binding_1"/>
    <property type="match status" value="1"/>
</dbReference>
<keyword evidence="12" id="KW-1185">Reference proteome</keyword>
<dbReference type="InterPro" id="IPR008254">
    <property type="entry name" value="Flavodoxin/NO_synth"/>
</dbReference>
<dbReference type="PANTHER" id="PTHR19384:SF128">
    <property type="entry name" value="NADPH OXIDOREDUCTASE A"/>
    <property type="match status" value="1"/>
</dbReference>
<sequence>MVSVTLILLGFSAVGLCYVLWCIIQTKMESRRDLKIPKSFKSSKETEAEKAIREMKEFCPEEDGRTQNVLVIYATEYGFSKEVARKVAEVLADRIPDVAPRIINAVHYNFIDFSKEQMCLVCCSTTGDGVIPTDSKEFYDLMSTEQDRSAPNLKFSVCALGDRGYPHFCRGGHLFHSVLESYTGSKPFVEMKEIDQEDWEEIEEWVEQVAGQVESMSLEEADSDYLEEAIKEGLHDSGDSNYSLANPLHAPLQCKRPLTKVESRDDKETIHVEFDLSGSGLKYTCGDALGIIASNCPDEVNALIEALKCDPQTLVKAPGNDLYLPFEEIALNSLDLKAVKPDFVAAVLGAITSEDDRVYATKIFGKSTLSGDVHHLKANPAFHSFASARFMVDVLNSFPSAKVTPKIVVEHARALIPRFYSISSSPNRDENVVSIAAAVVRYELFDVPRSGVATTYLADRVDELDLVKLYIQKNNNFRLPTDDEKPIIMIGAGTGVAPYVAFLQDREIRRATGEAVLFFGCRHEDKDFLYKTELQQWSDEGIVELYTAFSRDTEKKVYIQHRMEEHGDRVWKLIDSGAHLYVCGDANQMAKDVHQALRRIISTGAAISDKEADAYLEDLEKKSRYQRDVWLS</sequence>
<protein>
    <recommendedName>
        <fullName evidence="13">NADPH--hemoprotein reductase</fullName>
    </recommendedName>
</protein>
<evidence type="ECO:0000256" key="3">
    <source>
        <dbReference type="ARBA" id="ARBA00022630"/>
    </source>
</evidence>
<dbReference type="Gene3D" id="3.40.50.360">
    <property type="match status" value="1"/>
</dbReference>
<comment type="cofactor">
    <cofactor evidence="2">
        <name>FAD</name>
        <dbReference type="ChEBI" id="CHEBI:57692"/>
    </cofactor>
</comment>
<feature type="domain" description="FAD-binding FR-type" evidence="10">
    <location>
        <begin position="245"/>
        <end position="480"/>
    </location>
</feature>
<dbReference type="GO" id="GO:0016491">
    <property type="term" value="F:oxidoreductase activity"/>
    <property type="evidence" value="ECO:0007669"/>
    <property type="project" value="UniProtKB-KW"/>
</dbReference>
<evidence type="ECO:0000256" key="1">
    <source>
        <dbReference type="ARBA" id="ARBA00001917"/>
    </source>
</evidence>
<keyword evidence="3" id="KW-0285">Flavoprotein</keyword>
<dbReference type="InterPro" id="IPR023173">
    <property type="entry name" value="NADPH_Cyt_P450_Rdtase_alpha"/>
</dbReference>
<keyword evidence="5" id="KW-0274">FAD</keyword>
<evidence type="ECO:0000256" key="5">
    <source>
        <dbReference type="ARBA" id="ARBA00022827"/>
    </source>
</evidence>
<dbReference type="Proteomes" id="UP001157974">
    <property type="component" value="Unassembled WGS sequence"/>
</dbReference>
<dbReference type="InterPro" id="IPR039261">
    <property type="entry name" value="FNR_nucleotide-bd"/>
</dbReference>
<evidence type="ECO:0000256" key="8">
    <source>
        <dbReference type="SAM" id="Phobius"/>
    </source>
</evidence>
<dbReference type="PROSITE" id="PS50902">
    <property type="entry name" value="FLAVODOXIN_LIKE"/>
    <property type="match status" value="1"/>
</dbReference>
<keyword evidence="7" id="KW-0560">Oxidoreductase</keyword>
<evidence type="ECO:0000256" key="7">
    <source>
        <dbReference type="ARBA" id="ARBA00023002"/>
    </source>
</evidence>
<evidence type="ECO:0000256" key="2">
    <source>
        <dbReference type="ARBA" id="ARBA00001974"/>
    </source>
</evidence>
<organism evidence="11 12">
    <name type="scientific">Rhodosorus marinus</name>
    <dbReference type="NCBI Taxonomy" id="101924"/>
    <lineage>
        <taxon>Eukaryota</taxon>
        <taxon>Rhodophyta</taxon>
        <taxon>Stylonematophyceae</taxon>
        <taxon>Stylonematales</taxon>
        <taxon>Stylonemataceae</taxon>
        <taxon>Rhodosorus</taxon>
    </lineage>
</organism>
<keyword evidence="8" id="KW-0472">Membrane</keyword>
<evidence type="ECO:0000256" key="4">
    <source>
        <dbReference type="ARBA" id="ARBA00022643"/>
    </source>
</evidence>
<dbReference type="AlphaFoldDB" id="A0AAV8UPT2"/>
<dbReference type="InterPro" id="IPR001433">
    <property type="entry name" value="OxRdtase_FAD/NAD-bd"/>
</dbReference>
<dbReference type="InterPro" id="IPR029039">
    <property type="entry name" value="Flavoprotein-like_sf"/>
</dbReference>
<dbReference type="InterPro" id="IPR001709">
    <property type="entry name" value="Flavoprot_Pyr_Nucl_cyt_Rdtase"/>
</dbReference>